<gene>
    <name evidence="1" type="ORF">SVIM_LOCUS24424</name>
</gene>
<reference evidence="1" key="1">
    <citation type="submission" date="2019-03" db="EMBL/GenBank/DDBJ databases">
        <authorList>
            <person name="Mank J."/>
            <person name="Almeida P."/>
        </authorList>
    </citation>
    <scope>NUCLEOTIDE SEQUENCE</scope>
    <source>
        <strain evidence="1">78183</strain>
    </source>
</reference>
<name>A0A6N2K5A0_SALVM</name>
<dbReference type="EMBL" id="CAADRP010000069">
    <property type="protein sequence ID" value="VFU22399.1"/>
    <property type="molecule type" value="Genomic_DNA"/>
</dbReference>
<sequence length="205" mass="23249">MGKAKANGAIIWRIGAYCSAVVISDVELKVKDSWENGVCVFDKLRIVIPGDLKQRIMAIPIPTVSDLQSFLAWSAVNQHNEEQKEEDLRYGFSLLLQLAMAFYSCQGFGGCNMHISGTPADHFVVGFTGFETNLLPRLLSFKSCLQLAWEQGFMGVFCNPVLQRLPTQLISKIEFHKYKALVCEIKWRLSREWALPYLQGRQRLC</sequence>
<evidence type="ECO:0000313" key="1">
    <source>
        <dbReference type="EMBL" id="VFU22399.1"/>
    </source>
</evidence>
<protein>
    <submittedName>
        <fullName evidence="1">Uncharacterized protein</fullName>
    </submittedName>
</protein>
<organism evidence="1">
    <name type="scientific">Salix viminalis</name>
    <name type="common">Common osier</name>
    <name type="synonym">Basket willow</name>
    <dbReference type="NCBI Taxonomy" id="40686"/>
    <lineage>
        <taxon>Eukaryota</taxon>
        <taxon>Viridiplantae</taxon>
        <taxon>Streptophyta</taxon>
        <taxon>Embryophyta</taxon>
        <taxon>Tracheophyta</taxon>
        <taxon>Spermatophyta</taxon>
        <taxon>Magnoliopsida</taxon>
        <taxon>eudicotyledons</taxon>
        <taxon>Gunneridae</taxon>
        <taxon>Pentapetalae</taxon>
        <taxon>rosids</taxon>
        <taxon>fabids</taxon>
        <taxon>Malpighiales</taxon>
        <taxon>Salicaceae</taxon>
        <taxon>Saliceae</taxon>
        <taxon>Salix</taxon>
    </lineage>
</organism>
<proteinExistence type="predicted"/>
<dbReference type="AlphaFoldDB" id="A0A6N2K5A0"/>
<accession>A0A6N2K5A0</accession>